<evidence type="ECO:0000313" key="8">
    <source>
        <dbReference type="EMBL" id="GFS36401.1"/>
    </source>
</evidence>
<feature type="transmembrane region" description="Helical" evidence="6">
    <location>
        <begin position="12"/>
        <end position="33"/>
    </location>
</feature>
<comment type="caution">
    <text evidence="8">The sequence shown here is derived from an EMBL/GenBank/DDBJ whole genome shotgun (WGS) entry which is preliminary data.</text>
</comment>
<evidence type="ECO:0000256" key="2">
    <source>
        <dbReference type="ARBA" id="ARBA00006565"/>
    </source>
</evidence>
<evidence type="ECO:0000256" key="1">
    <source>
        <dbReference type="ARBA" id="ARBA00004127"/>
    </source>
</evidence>
<evidence type="ECO:0000256" key="6">
    <source>
        <dbReference type="SAM" id="Phobius"/>
    </source>
</evidence>
<feature type="transmembrane region" description="Helical" evidence="6">
    <location>
        <begin position="75"/>
        <end position="95"/>
    </location>
</feature>
<protein>
    <recommendedName>
        <fullName evidence="7">CWH43-like N-terminal domain-containing protein</fullName>
    </recommendedName>
</protein>
<dbReference type="InterPro" id="IPR050911">
    <property type="entry name" value="DRAM/TMEM150_Autophagy_Mod"/>
</dbReference>
<reference evidence="8" key="1">
    <citation type="submission" date="2020-08" db="EMBL/GenBank/DDBJ databases">
        <title>Multicomponent nature underlies the extraordinary mechanical properties of spider dragline silk.</title>
        <authorList>
            <person name="Kono N."/>
            <person name="Nakamura H."/>
            <person name="Mori M."/>
            <person name="Yoshida Y."/>
            <person name="Ohtoshi R."/>
            <person name="Malay A.D."/>
            <person name="Moran D.A.P."/>
            <person name="Tomita M."/>
            <person name="Numata K."/>
            <person name="Arakawa K."/>
        </authorList>
    </citation>
    <scope>NUCLEOTIDE SEQUENCE</scope>
</reference>
<dbReference type="OrthoDB" id="191706at2759"/>
<dbReference type="PANTHER" id="PTHR21324:SF2">
    <property type="entry name" value="EG:22E5.9 PROTEIN"/>
    <property type="match status" value="1"/>
</dbReference>
<evidence type="ECO:0000256" key="5">
    <source>
        <dbReference type="ARBA" id="ARBA00023136"/>
    </source>
</evidence>
<dbReference type="InterPro" id="IPR019402">
    <property type="entry name" value="CWH43_N"/>
</dbReference>
<dbReference type="PANTHER" id="PTHR21324">
    <property type="entry name" value="FASTING-INDUCIBLE INTEGRAL MEMBRANE PROTEIN TM6P1-RELATED"/>
    <property type="match status" value="1"/>
</dbReference>
<evidence type="ECO:0000256" key="4">
    <source>
        <dbReference type="ARBA" id="ARBA00022989"/>
    </source>
</evidence>
<dbReference type="AlphaFoldDB" id="A0A8X6I984"/>
<keyword evidence="4 6" id="KW-1133">Transmembrane helix</keyword>
<keyword evidence="9" id="KW-1185">Reference proteome</keyword>
<organism evidence="8 9">
    <name type="scientific">Nephila pilipes</name>
    <name type="common">Giant wood spider</name>
    <name type="synonym">Nephila maculata</name>
    <dbReference type="NCBI Taxonomy" id="299642"/>
    <lineage>
        <taxon>Eukaryota</taxon>
        <taxon>Metazoa</taxon>
        <taxon>Ecdysozoa</taxon>
        <taxon>Arthropoda</taxon>
        <taxon>Chelicerata</taxon>
        <taxon>Arachnida</taxon>
        <taxon>Araneae</taxon>
        <taxon>Araneomorphae</taxon>
        <taxon>Entelegynae</taxon>
        <taxon>Araneoidea</taxon>
        <taxon>Nephilidae</taxon>
        <taxon>Nephila</taxon>
    </lineage>
</organism>
<proteinExistence type="inferred from homology"/>
<dbReference type="EMBL" id="BMAW01088749">
    <property type="protein sequence ID" value="GFS36401.1"/>
    <property type="molecule type" value="Genomic_DNA"/>
</dbReference>
<keyword evidence="5 6" id="KW-0472">Membrane</keyword>
<accession>A0A8X6I984</accession>
<feature type="domain" description="CWH43-like N-terminal" evidence="7">
    <location>
        <begin position="9"/>
        <end position="158"/>
    </location>
</feature>
<comment type="subcellular location">
    <subcellularLocation>
        <location evidence="1">Endomembrane system</location>
        <topology evidence="1">Multi-pass membrane protein</topology>
    </subcellularLocation>
</comment>
<comment type="similarity">
    <text evidence="2">Belongs to the DRAM/TMEM150 family.</text>
</comment>
<dbReference type="Proteomes" id="UP000887013">
    <property type="component" value="Unassembled WGS sequence"/>
</dbReference>
<sequence>MTLSNSTYLLNKLSVLPGISSFAGLLFVAAFPSTSKQKVVSVNAVGSYMFFTLGLLFSFMQTITTFMYSRFSKLFLTRMMFVMIIAGSYIGAVTLTEQNKSQIFFPHKNETLGNETTILFITDTKGINSCALAFGLERVFVFGYIMFFLTFFLEFQKISTYVILRPTIISPPNDYSSSCTVNERV</sequence>
<evidence type="ECO:0000259" key="7">
    <source>
        <dbReference type="Pfam" id="PF10277"/>
    </source>
</evidence>
<feature type="transmembrane region" description="Helical" evidence="6">
    <location>
        <begin position="139"/>
        <end position="155"/>
    </location>
</feature>
<keyword evidence="3 6" id="KW-0812">Transmembrane</keyword>
<feature type="transmembrane region" description="Helical" evidence="6">
    <location>
        <begin position="45"/>
        <end position="68"/>
    </location>
</feature>
<dbReference type="Pfam" id="PF10277">
    <property type="entry name" value="Frag1"/>
    <property type="match status" value="1"/>
</dbReference>
<gene>
    <name evidence="8" type="primary">AVEN_21006_1</name>
    <name evidence="8" type="ORF">NPIL_571161</name>
</gene>
<name>A0A8X6I984_NEPPI</name>
<evidence type="ECO:0000313" key="9">
    <source>
        <dbReference type="Proteomes" id="UP000887013"/>
    </source>
</evidence>
<evidence type="ECO:0000256" key="3">
    <source>
        <dbReference type="ARBA" id="ARBA00022692"/>
    </source>
</evidence>